<dbReference type="PANTHER" id="PTHR43242:SF1">
    <property type="entry name" value="NAD(P)-BINDING ROSSMANN-FOLD SUPERFAMILY PROTEIN"/>
    <property type="match status" value="1"/>
</dbReference>
<name>A0A382P767_9ZZZZ</name>
<sequence>SSFGIKLIYFSTSYVYPGTKGNYKENDPVLPINSYAWSKLGGESAVQMYENSLILRVSMTEKPFVHKKAFSNFITNFIFHEELAKNLFRLINKKGIINFGGKIQNVYQFAKKYNPNIKRISAKKILGKKFPLNPSMNINKFKKIIKSS</sequence>
<dbReference type="EMBL" id="UINC01105370">
    <property type="protein sequence ID" value="SVC69253.1"/>
    <property type="molecule type" value="Genomic_DNA"/>
</dbReference>
<accession>A0A382P767</accession>
<feature type="domain" description="RmlD-like substrate binding" evidence="1">
    <location>
        <begin position="3"/>
        <end position="59"/>
    </location>
</feature>
<reference evidence="2" key="1">
    <citation type="submission" date="2018-05" db="EMBL/GenBank/DDBJ databases">
        <authorList>
            <person name="Lanie J.A."/>
            <person name="Ng W.-L."/>
            <person name="Kazmierczak K.M."/>
            <person name="Andrzejewski T.M."/>
            <person name="Davidsen T.M."/>
            <person name="Wayne K.J."/>
            <person name="Tettelin H."/>
            <person name="Glass J.I."/>
            <person name="Rusch D."/>
            <person name="Podicherti R."/>
            <person name="Tsui H.-C.T."/>
            <person name="Winkler M.E."/>
        </authorList>
    </citation>
    <scope>NUCLEOTIDE SEQUENCE</scope>
</reference>
<dbReference type="Pfam" id="PF04321">
    <property type="entry name" value="RmlD_sub_bind"/>
    <property type="match status" value="1"/>
</dbReference>
<dbReference type="PANTHER" id="PTHR43242">
    <property type="entry name" value="NAD(P)-BINDING ROSSMANN-FOLD SUPERFAMILY PROTEIN"/>
    <property type="match status" value="1"/>
</dbReference>
<evidence type="ECO:0000259" key="1">
    <source>
        <dbReference type="Pfam" id="PF04321"/>
    </source>
</evidence>
<gene>
    <name evidence="2" type="ORF">METZ01_LOCUS322107</name>
</gene>
<dbReference type="AlphaFoldDB" id="A0A382P767"/>
<dbReference type="SUPFAM" id="SSF51735">
    <property type="entry name" value="NAD(P)-binding Rossmann-fold domains"/>
    <property type="match status" value="1"/>
</dbReference>
<organism evidence="2">
    <name type="scientific">marine metagenome</name>
    <dbReference type="NCBI Taxonomy" id="408172"/>
    <lineage>
        <taxon>unclassified sequences</taxon>
        <taxon>metagenomes</taxon>
        <taxon>ecological metagenomes</taxon>
    </lineage>
</organism>
<protein>
    <recommendedName>
        <fullName evidence="1">RmlD-like substrate binding domain-containing protein</fullName>
    </recommendedName>
</protein>
<dbReference type="InterPro" id="IPR029903">
    <property type="entry name" value="RmlD-like-bd"/>
</dbReference>
<dbReference type="InterPro" id="IPR036291">
    <property type="entry name" value="NAD(P)-bd_dom_sf"/>
</dbReference>
<feature type="non-terminal residue" evidence="2">
    <location>
        <position position="1"/>
    </location>
</feature>
<proteinExistence type="predicted"/>
<dbReference type="Gene3D" id="3.40.50.720">
    <property type="entry name" value="NAD(P)-binding Rossmann-like Domain"/>
    <property type="match status" value="1"/>
</dbReference>
<evidence type="ECO:0000313" key="2">
    <source>
        <dbReference type="EMBL" id="SVC69253.1"/>
    </source>
</evidence>